<dbReference type="AlphaFoldDB" id="A0A2V3DWI6"/>
<dbReference type="Proteomes" id="UP000246303">
    <property type="component" value="Unassembled WGS sequence"/>
</dbReference>
<gene>
    <name evidence="1" type="ORF">CVS29_02760</name>
</gene>
<organism evidence="1 2">
    <name type="scientific">Arthrobacter psychrochitiniphilus</name>
    <dbReference type="NCBI Taxonomy" id="291045"/>
    <lineage>
        <taxon>Bacteria</taxon>
        <taxon>Bacillati</taxon>
        <taxon>Actinomycetota</taxon>
        <taxon>Actinomycetes</taxon>
        <taxon>Micrococcales</taxon>
        <taxon>Micrococcaceae</taxon>
        <taxon>Arthrobacter</taxon>
    </lineage>
</organism>
<reference evidence="1 2" key="1">
    <citation type="submission" date="2018-05" db="EMBL/GenBank/DDBJ databases">
        <title>Genetic diversity of glacier-inhabiting Cryobacterium bacteria in China and description of Cryobacterium mengkeensis sp. nov. and Arthrobacter glacialis sp. nov.</title>
        <authorList>
            <person name="Liu Q."/>
            <person name="Xin Y.-H."/>
        </authorList>
    </citation>
    <scope>NUCLEOTIDE SEQUENCE [LARGE SCALE GENOMIC DNA]</scope>
    <source>
        <strain evidence="1 2">GP3</strain>
    </source>
</reference>
<dbReference type="EMBL" id="QHLZ01000001">
    <property type="protein sequence ID" value="PXA69483.1"/>
    <property type="molecule type" value="Genomic_DNA"/>
</dbReference>
<protein>
    <recommendedName>
        <fullName evidence="3">Alpha/beta hydrolase</fullName>
    </recommendedName>
</protein>
<name>A0A2V3DWI6_9MICC</name>
<dbReference type="SUPFAM" id="SSF53474">
    <property type="entry name" value="alpha/beta-Hydrolases"/>
    <property type="match status" value="1"/>
</dbReference>
<dbReference type="InterPro" id="IPR029058">
    <property type="entry name" value="AB_hydrolase_fold"/>
</dbReference>
<evidence type="ECO:0000313" key="1">
    <source>
        <dbReference type="EMBL" id="PXA69483.1"/>
    </source>
</evidence>
<dbReference type="Gene3D" id="3.40.50.1820">
    <property type="entry name" value="alpha/beta hydrolase"/>
    <property type="match status" value="1"/>
</dbReference>
<accession>A0A2V3DWI6</accession>
<proteinExistence type="predicted"/>
<comment type="caution">
    <text evidence="1">The sequence shown here is derived from an EMBL/GenBank/DDBJ whole genome shotgun (WGS) entry which is preliminary data.</text>
</comment>
<evidence type="ECO:0008006" key="3">
    <source>
        <dbReference type="Google" id="ProtNLM"/>
    </source>
</evidence>
<evidence type="ECO:0000313" key="2">
    <source>
        <dbReference type="Proteomes" id="UP000246303"/>
    </source>
</evidence>
<sequence>MNQRASASFIGYSNEGIDIASLFIAIQRDVFARKIDTVYFYGDSFGGMAAVVLASLLTQIGVKVRVIVMGSSPSDVADTLDPGKEYISIAGKVVPYLGLVGRLAAGLWGGLANPNGQGMYEAARSGVARSFDPNNNSLILSTTQATFLQAFPRQYDGDVPTSTGIGLIYDPEDFIVNAAQAIRGWESLLPSNPHFVYNVPHTGHASPEIHPEIYRTALMVVLDTLDPPPLTVKPEQPIF</sequence>
<keyword evidence="2" id="KW-1185">Reference proteome</keyword>